<dbReference type="PRINTS" id="PR00035">
    <property type="entry name" value="HTHGNTR"/>
</dbReference>
<feature type="region of interest" description="Disordered" evidence="4">
    <location>
        <begin position="229"/>
        <end position="271"/>
    </location>
</feature>
<proteinExistence type="predicted"/>
<dbReference type="GO" id="GO:0003700">
    <property type="term" value="F:DNA-binding transcription factor activity"/>
    <property type="evidence" value="ECO:0007669"/>
    <property type="project" value="InterPro"/>
</dbReference>
<evidence type="ECO:0000256" key="2">
    <source>
        <dbReference type="ARBA" id="ARBA00023125"/>
    </source>
</evidence>
<evidence type="ECO:0000256" key="1">
    <source>
        <dbReference type="ARBA" id="ARBA00023015"/>
    </source>
</evidence>
<evidence type="ECO:0000256" key="3">
    <source>
        <dbReference type="ARBA" id="ARBA00023163"/>
    </source>
</evidence>
<dbReference type="SMART" id="SM00345">
    <property type="entry name" value="HTH_GNTR"/>
    <property type="match status" value="1"/>
</dbReference>
<dbReference type="Gene3D" id="1.20.120.530">
    <property type="entry name" value="GntR ligand-binding domain-like"/>
    <property type="match status" value="1"/>
</dbReference>
<keyword evidence="1" id="KW-0805">Transcription regulation</keyword>
<keyword evidence="3" id="KW-0804">Transcription</keyword>
<gene>
    <name evidence="6" type="ORF">CVM73_10975</name>
</gene>
<feature type="compositionally biased region" description="Low complexity" evidence="4">
    <location>
        <begin position="234"/>
        <end position="251"/>
    </location>
</feature>
<dbReference type="InterPro" id="IPR008920">
    <property type="entry name" value="TF_FadR/GntR_C"/>
</dbReference>
<dbReference type="Pfam" id="PF07729">
    <property type="entry name" value="FCD"/>
    <property type="match status" value="1"/>
</dbReference>
<dbReference type="InterPro" id="IPR036388">
    <property type="entry name" value="WH-like_DNA-bd_sf"/>
</dbReference>
<keyword evidence="2" id="KW-0238">DNA-binding</keyword>
<organism evidence="6 7">
    <name type="scientific">Bradyrhizobium forestalis</name>
    <dbReference type="NCBI Taxonomy" id="1419263"/>
    <lineage>
        <taxon>Bacteria</taxon>
        <taxon>Pseudomonadati</taxon>
        <taxon>Pseudomonadota</taxon>
        <taxon>Alphaproteobacteria</taxon>
        <taxon>Hyphomicrobiales</taxon>
        <taxon>Nitrobacteraceae</taxon>
        <taxon>Bradyrhizobium</taxon>
    </lineage>
</organism>
<dbReference type="InterPro" id="IPR011711">
    <property type="entry name" value="GntR_C"/>
</dbReference>
<dbReference type="Pfam" id="PF00392">
    <property type="entry name" value="GntR"/>
    <property type="match status" value="1"/>
</dbReference>
<dbReference type="EMBL" id="PGVG01000007">
    <property type="protein sequence ID" value="PJG55092.1"/>
    <property type="molecule type" value="Genomic_DNA"/>
</dbReference>
<keyword evidence="7" id="KW-1185">Reference proteome</keyword>
<evidence type="ECO:0000256" key="4">
    <source>
        <dbReference type="SAM" id="MobiDB-lite"/>
    </source>
</evidence>
<evidence type="ECO:0000313" key="6">
    <source>
        <dbReference type="EMBL" id="PJG55092.1"/>
    </source>
</evidence>
<accession>A0A2M8RB82</accession>
<dbReference type="Proteomes" id="UP000231194">
    <property type="component" value="Unassembled WGS sequence"/>
</dbReference>
<dbReference type="AlphaFoldDB" id="A0A2M8RB82"/>
<sequence>MPLEAVEARRLYRQVADQLRSLIDSGEYAVGSRLPTERELAEQLQVSRPTVREALIALEVEGRLRIRVGSGIYVIEPAAVAAPAPASVIEGPFELLRAREFLESAIAEQAARVATKDDLARIDASLVAMENVEHPGEASMVHDRAFHVAIAGSLGNAVLVRVVGELFDQRLNPYFAQLAHYFESPGTWRTALDEHRAVRDAIAAHDPDAAREAMRAHLARSQERFAQNFGAETAAGSASAQSRAVRSAAKPSKPKHAPNKKPAASSGARRR</sequence>
<protein>
    <submittedName>
        <fullName evidence="6">GntR family transcriptional regulator</fullName>
    </submittedName>
</protein>
<name>A0A2M8RB82_9BRAD</name>
<feature type="domain" description="HTH gntR-type" evidence="5">
    <location>
        <begin position="9"/>
        <end position="77"/>
    </location>
</feature>
<dbReference type="PROSITE" id="PS50949">
    <property type="entry name" value="HTH_GNTR"/>
    <property type="match status" value="1"/>
</dbReference>
<dbReference type="RefSeq" id="WP_100232017.1">
    <property type="nucleotide sequence ID" value="NZ_PGVG01000007.1"/>
</dbReference>
<evidence type="ECO:0000259" key="5">
    <source>
        <dbReference type="PROSITE" id="PS50949"/>
    </source>
</evidence>
<dbReference type="PANTHER" id="PTHR43537:SF5">
    <property type="entry name" value="UXU OPERON TRANSCRIPTIONAL REGULATOR"/>
    <property type="match status" value="1"/>
</dbReference>
<comment type="caution">
    <text evidence="6">The sequence shown here is derived from an EMBL/GenBank/DDBJ whole genome shotgun (WGS) entry which is preliminary data.</text>
</comment>
<evidence type="ECO:0000313" key="7">
    <source>
        <dbReference type="Proteomes" id="UP000231194"/>
    </source>
</evidence>
<dbReference type="GO" id="GO:0003677">
    <property type="term" value="F:DNA binding"/>
    <property type="evidence" value="ECO:0007669"/>
    <property type="project" value="UniProtKB-KW"/>
</dbReference>
<dbReference type="InterPro" id="IPR000524">
    <property type="entry name" value="Tscrpt_reg_HTH_GntR"/>
</dbReference>
<reference evidence="6 7" key="1">
    <citation type="submission" date="2017-11" db="EMBL/GenBank/DDBJ databases">
        <title>Bradyrhizobium forestalis sp. nov., an efficient nitrogen-fixing bacterium isolated from nodules of forest legume species in the Amazon.</title>
        <authorList>
            <person name="Costa E.M."/>
            <person name="Guimaraes A."/>
            <person name="Carvalho T.S."/>
            <person name="Rodrigues T.L."/>
            <person name="Ribeiro P.R.A."/>
            <person name="Lebbe L."/>
            <person name="Willems A."/>
            <person name="Moreira F.M.S."/>
        </authorList>
    </citation>
    <scope>NUCLEOTIDE SEQUENCE [LARGE SCALE GENOMIC DNA]</scope>
    <source>
        <strain evidence="6 7">INPA54B</strain>
    </source>
</reference>
<dbReference type="SUPFAM" id="SSF46785">
    <property type="entry name" value="Winged helix' DNA-binding domain"/>
    <property type="match status" value="1"/>
</dbReference>
<dbReference type="InterPro" id="IPR036390">
    <property type="entry name" value="WH_DNA-bd_sf"/>
</dbReference>
<dbReference type="SMART" id="SM00895">
    <property type="entry name" value="FCD"/>
    <property type="match status" value="1"/>
</dbReference>
<dbReference type="SUPFAM" id="SSF48008">
    <property type="entry name" value="GntR ligand-binding domain-like"/>
    <property type="match status" value="1"/>
</dbReference>
<dbReference type="Gene3D" id="1.10.10.10">
    <property type="entry name" value="Winged helix-like DNA-binding domain superfamily/Winged helix DNA-binding domain"/>
    <property type="match status" value="1"/>
</dbReference>
<dbReference type="OrthoDB" id="9812645at2"/>
<feature type="compositionally biased region" description="Low complexity" evidence="4">
    <location>
        <begin position="260"/>
        <end position="271"/>
    </location>
</feature>
<dbReference type="PANTHER" id="PTHR43537">
    <property type="entry name" value="TRANSCRIPTIONAL REGULATOR, GNTR FAMILY"/>
    <property type="match status" value="1"/>
</dbReference>
<dbReference type="CDD" id="cd07377">
    <property type="entry name" value="WHTH_GntR"/>
    <property type="match status" value="1"/>
</dbReference>